<dbReference type="AlphaFoldDB" id="A0A424YD11"/>
<dbReference type="GO" id="GO:0016491">
    <property type="term" value="F:oxidoreductase activity"/>
    <property type="evidence" value="ECO:0007669"/>
    <property type="project" value="UniProtKB-KW"/>
</dbReference>
<dbReference type="CDD" id="cd03376">
    <property type="entry name" value="TPP_PFOR_porB_like"/>
    <property type="match status" value="1"/>
</dbReference>
<sequence length="295" mass="32516">MEKNLLAPGHAMCAGCGQSIAARIVVNEAGPETIIVNATGCLEVSTSLLPTSSWEVPWIHSLFENTAAVAAGIEAALKHLNKIDSIKVIAQAGDGGTADIGLQALSGMWERGHDVLYVCYDNGAYMNTGVQRSSLTPYCASTTTSPPGECSIGNPFREKDMVKIAAAHHIPYAATASVGFPRDLRRKVKKALGIRGPKYLQILVPCPLGWRHETKYTYKIGRLAVDTGLLPLVEYEEGELASVRKIKEPKKVEEYFKLQRRFSHLLKDTEEAKRELEKVQLYADRNIEYYDLLLK</sequence>
<evidence type="ECO:0000313" key="3">
    <source>
        <dbReference type="EMBL" id="RQD75287.1"/>
    </source>
</evidence>
<dbReference type="Pfam" id="PF02775">
    <property type="entry name" value="TPP_enzyme_C"/>
    <property type="match status" value="1"/>
</dbReference>
<reference evidence="3 4" key="1">
    <citation type="submission" date="2018-08" db="EMBL/GenBank/DDBJ databases">
        <title>The metabolism and importance of syntrophic acetate oxidation coupled to methane or sulfide production in haloalkaline environments.</title>
        <authorList>
            <person name="Timmers P.H.A."/>
            <person name="Vavourakis C.D."/>
            <person name="Sorokin D.Y."/>
            <person name="Sinninghe Damste J.S."/>
            <person name="Muyzer G."/>
            <person name="Stams A.J.M."/>
            <person name="Plugge C.M."/>
        </authorList>
    </citation>
    <scope>NUCLEOTIDE SEQUENCE [LARGE SCALE GENOMIC DNA]</scope>
    <source>
        <strain evidence="3">MSAO_Bac1</strain>
    </source>
</reference>
<evidence type="ECO:0000313" key="4">
    <source>
        <dbReference type="Proteomes" id="UP000285138"/>
    </source>
</evidence>
<proteinExistence type="predicted"/>
<dbReference type="SUPFAM" id="SSF52518">
    <property type="entry name" value="Thiamin diphosphate-binding fold (THDP-binding)"/>
    <property type="match status" value="1"/>
</dbReference>
<evidence type="ECO:0000259" key="2">
    <source>
        <dbReference type="Pfam" id="PF02775"/>
    </source>
</evidence>
<keyword evidence="3" id="KW-0670">Pyruvate</keyword>
<keyword evidence="1" id="KW-0560">Oxidoreductase</keyword>
<dbReference type="InterPro" id="IPR051479">
    <property type="entry name" value="PorB-like"/>
</dbReference>
<dbReference type="Proteomes" id="UP000285138">
    <property type="component" value="Unassembled WGS sequence"/>
</dbReference>
<dbReference type="Gene3D" id="3.40.50.970">
    <property type="match status" value="2"/>
</dbReference>
<name>A0A424YD11_9FIRM</name>
<dbReference type="PANTHER" id="PTHR42897:SF2">
    <property type="entry name" value="PYRUVATE SYNTHASE SUBUNIT PORB"/>
    <property type="match status" value="1"/>
</dbReference>
<accession>A0A424YD11</accession>
<protein>
    <submittedName>
        <fullName evidence="3">Pyruvate ferredoxin oxidoreductase</fullName>
    </submittedName>
</protein>
<dbReference type="PANTHER" id="PTHR42897">
    <property type="entry name" value="PYRUVATE SYNTHASE SUBUNIT PORB"/>
    <property type="match status" value="1"/>
</dbReference>
<feature type="domain" description="Thiamine pyrophosphate enzyme TPP-binding" evidence="2">
    <location>
        <begin position="39"/>
        <end position="201"/>
    </location>
</feature>
<dbReference type="EMBL" id="QZAA01000165">
    <property type="protein sequence ID" value="RQD75287.1"/>
    <property type="molecule type" value="Genomic_DNA"/>
</dbReference>
<dbReference type="GO" id="GO:0030976">
    <property type="term" value="F:thiamine pyrophosphate binding"/>
    <property type="evidence" value="ECO:0007669"/>
    <property type="project" value="InterPro"/>
</dbReference>
<organism evidence="3 4">
    <name type="scientific">Candidatus Syntrophonatronum acetioxidans</name>
    <dbReference type="NCBI Taxonomy" id="1795816"/>
    <lineage>
        <taxon>Bacteria</taxon>
        <taxon>Bacillati</taxon>
        <taxon>Bacillota</taxon>
        <taxon>Clostridia</taxon>
        <taxon>Eubacteriales</taxon>
        <taxon>Syntrophomonadaceae</taxon>
        <taxon>Candidatus Syntrophonatronum</taxon>
    </lineage>
</organism>
<gene>
    <name evidence="3" type="ORF">D5R97_06520</name>
</gene>
<dbReference type="InterPro" id="IPR029061">
    <property type="entry name" value="THDP-binding"/>
</dbReference>
<dbReference type="InterPro" id="IPR011766">
    <property type="entry name" value="TPP_enzyme_TPP-bd"/>
</dbReference>
<comment type="caution">
    <text evidence="3">The sequence shown here is derived from an EMBL/GenBank/DDBJ whole genome shotgun (WGS) entry which is preliminary data.</text>
</comment>
<evidence type="ECO:0000256" key="1">
    <source>
        <dbReference type="ARBA" id="ARBA00023002"/>
    </source>
</evidence>